<dbReference type="GO" id="GO:0016020">
    <property type="term" value="C:membrane"/>
    <property type="evidence" value="ECO:0007669"/>
    <property type="project" value="InterPro"/>
</dbReference>
<evidence type="ECO:0000256" key="1">
    <source>
        <dbReference type="SAM" id="Phobius"/>
    </source>
</evidence>
<proteinExistence type="predicted"/>
<keyword evidence="1" id="KW-1133">Transmembrane helix</keyword>
<feature type="transmembrane region" description="Helical" evidence="1">
    <location>
        <begin position="225"/>
        <end position="248"/>
    </location>
</feature>
<dbReference type="Proteomes" id="UP000053660">
    <property type="component" value="Unassembled WGS sequence"/>
</dbReference>
<dbReference type="OrthoDB" id="73653at2759"/>
<dbReference type="GO" id="GO:0016286">
    <property type="term" value="F:small conductance calcium-activated potassium channel activity"/>
    <property type="evidence" value="ECO:0007669"/>
    <property type="project" value="InterPro"/>
</dbReference>
<gene>
    <name evidence="2" type="ORF">OESDEN_03757</name>
</gene>
<accession>A0A0B1TJL3</accession>
<keyword evidence="2" id="KW-0407">Ion channel</keyword>
<name>A0A0B1TJL3_OESDE</name>
<sequence length="355" mass="39176">MHILPSFRSTGLYVLVNRAPHHGPVITVEDTGSQLRINRVKSSITDSLVDSHKTSLENGESTVAFCESNGSAGTHQTANHFKRNNSRYGVPIDSSAVKLVYRVRSERLSNRVKITDRALVLAMLGILVMVVDAEITGQHLFGITKVHPVSLMLRSFVALSTIALLTQIVLYHINDVVLDLVDCGADDWRVVVTTDRALQFCTEFVLCAICPLPGNLFRVKITDRALVLAMLGILVMVVDAEITGQHLFGITKVHPVSLMLRSFVALSTIALLTQIVLYHINDVVLDLVDCGADDWRVVVTTDRALQFCTEFVLCAICPLPGTGSLHWSFIETARNMQASHGRSYYVKEFCSNNKS</sequence>
<dbReference type="EMBL" id="KN549706">
    <property type="protein sequence ID" value="KHJ96286.1"/>
    <property type="molecule type" value="Genomic_DNA"/>
</dbReference>
<dbReference type="InterPro" id="IPR015449">
    <property type="entry name" value="K_chnl_Ca-activ_SK"/>
</dbReference>
<protein>
    <submittedName>
        <fullName evidence="2">Calcium-activated SK potassium channel</fullName>
    </submittedName>
</protein>
<reference evidence="2 3" key="1">
    <citation type="submission" date="2014-03" db="EMBL/GenBank/DDBJ databases">
        <title>Draft genome of the hookworm Oesophagostomum dentatum.</title>
        <authorList>
            <person name="Mitreva M."/>
        </authorList>
    </citation>
    <scope>NUCLEOTIDE SEQUENCE [LARGE SCALE GENOMIC DNA]</scope>
    <source>
        <strain evidence="2 3">OD-Hann</strain>
    </source>
</reference>
<evidence type="ECO:0000313" key="2">
    <source>
        <dbReference type="EMBL" id="KHJ96286.1"/>
    </source>
</evidence>
<keyword evidence="3" id="KW-1185">Reference proteome</keyword>
<keyword evidence="1" id="KW-0472">Membrane</keyword>
<dbReference type="AlphaFoldDB" id="A0A0B1TJL3"/>
<keyword evidence="2" id="KW-0813">Transport</keyword>
<evidence type="ECO:0000313" key="3">
    <source>
        <dbReference type="Proteomes" id="UP000053660"/>
    </source>
</evidence>
<dbReference type="PANTHER" id="PTHR10153">
    <property type="entry name" value="SMALL CONDUCTANCE CALCIUM-ACTIVATED POTASSIUM CHANNEL"/>
    <property type="match status" value="1"/>
</dbReference>
<dbReference type="Pfam" id="PF03530">
    <property type="entry name" value="SK_channel"/>
    <property type="match status" value="2"/>
</dbReference>
<keyword evidence="2" id="KW-0406">Ion transport</keyword>
<feature type="transmembrane region" description="Helical" evidence="1">
    <location>
        <begin position="260"/>
        <end position="278"/>
    </location>
</feature>
<feature type="transmembrane region" description="Helical" evidence="1">
    <location>
        <begin position="151"/>
        <end position="171"/>
    </location>
</feature>
<feature type="transmembrane region" description="Helical" evidence="1">
    <location>
        <begin position="114"/>
        <end position="131"/>
    </location>
</feature>
<keyword evidence="1" id="KW-0812">Transmembrane</keyword>
<organism evidence="2 3">
    <name type="scientific">Oesophagostomum dentatum</name>
    <name type="common">Nodular worm</name>
    <dbReference type="NCBI Taxonomy" id="61180"/>
    <lineage>
        <taxon>Eukaryota</taxon>
        <taxon>Metazoa</taxon>
        <taxon>Ecdysozoa</taxon>
        <taxon>Nematoda</taxon>
        <taxon>Chromadorea</taxon>
        <taxon>Rhabditida</taxon>
        <taxon>Rhabditina</taxon>
        <taxon>Rhabditomorpha</taxon>
        <taxon>Strongyloidea</taxon>
        <taxon>Strongylidae</taxon>
        <taxon>Oesophagostomum</taxon>
    </lineage>
</organism>